<reference evidence="1 2" key="3">
    <citation type="journal article" date="2022" name="Microbiol. Spectr.">
        <title>Folding features and dynamics of 3D genome architecture in plant fungal pathogens.</title>
        <authorList>
            <person name="Xia C."/>
        </authorList>
    </citation>
    <scope>NUCLEOTIDE SEQUENCE [LARGE SCALE GENOMIC DNA]</scope>
    <source>
        <strain evidence="1 2">93-210</strain>
    </source>
</reference>
<name>A0ACC0END4_9BASI</name>
<dbReference type="Proteomes" id="UP001060170">
    <property type="component" value="Chromosome 5"/>
</dbReference>
<comment type="caution">
    <text evidence="1">The sequence shown here is derived from an EMBL/GenBank/DDBJ whole genome shotgun (WGS) entry which is preliminary data.</text>
</comment>
<proteinExistence type="predicted"/>
<sequence length="548" mass="62209">MYPYLIILLALYFECNAMNDFSTGSLKKMADKTTDEPTLVHQDQQNSISFEQTWHHNIPNQYITNGGGSPREDRGARLMFPFAPDQGVGLSSPYLARRVWLRKDRGPQRDDEKGLTLGTPSGALLAGFKRKTPDAPPESSARSEFHSPDSSGPSEIGGFKLFGFFIEPERNTKELKVDERLVGPEELKTTSISDNSISKTDDSNVLKKTPISDNTISTTDDNNMNMLLLKSHTGTSSPSRSGTTQSLSLGTTSRHTTPSLSDDTIGSKDQVDRQDQATNNTKLKRLKFDLDLFKSLAPSRRGERRLPPMLRSLFAVLGGNEFVMTEQQFVKYHGSAFRGFKLPKPEELHPEKRYSDASRQGYMRNQFASKFLEENQALWYKRYHEEMDLDLDSCIWRLSAASGKPLPTVKKLIILYLYFVEMISTIVPRDKKTSENIIPELKQALKVFESIYETGEPDQLILNHPALKTKSSRIRRALISKSSTGTATRVWIVLDIWLEISRVRFYDEIQRNCRSRAIDNPTKTFFWVVFFLSIKKFTSDLKNLSTLA</sequence>
<gene>
    <name evidence="1" type="ORF">MJO28_005801</name>
</gene>
<evidence type="ECO:0000313" key="2">
    <source>
        <dbReference type="Proteomes" id="UP001060170"/>
    </source>
</evidence>
<accession>A0ACC0END4</accession>
<protein>
    <submittedName>
        <fullName evidence="1">Uncharacterized protein</fullName>
    </submittedName>
</protein>
<keyword evidence="2" id="KW-1185">Reference proteome</keyword>
<reference evidence="2" key="1">
    <citation type="journal article" date="2018" name="BMC Genomics">
        <title>Genomic insights into host adaptation between the wheat stripe rust pathogen (Puccinia striiformis f. sp. tritici) and the barley stripe rust pathogen (Puccinia striiformis f. sp. hordei).</title>
        <authorList>
            <person name="Xia C."/>
            <person name="Wang M."/>
            <person name="Yin C."/>
            <person name="Cornejo O.E."/>
            <person name="Hulbert S.H."/>
            <person name="Chen X."/>
        </authorList>
    </citation>
    <scope>NUCLEOTIDE SEQUENCE [LARGE SCALE GENOMIC DNA]</scope>
    <source>
        <strain evidence="2">93-210</strain>
    </source>
</reference>
<evidence type="ECO:0000313" key="1">
    <source>
        <dbReference type="EMBL" id="KAI7955401.1"/>
    </source>
</evidence>
<reference evidence="2" key="2">
    <citation type="journal article" date="2018" name="Mol. Plant Microbe Interact.">
        <title>Genome sequence resources for the wheat stripe rust pathogen (Puccinia striiformis f. sp. tritici) and the barley stripe rust pathogen (Puccinia striiformis f. sp. hordei).</title>
        <authorList>
            <person name="Xia C."/>
            <person name="Wang M."/>
            <person name="Yin C."/>
            <person name="Cornejo O.E."/>
            <person name="Hulbert S.H."/>
            <person name="Chen X."/>
        </authorList>
    </citation>
    <scope>NUCLEOTIDE SEQUENCE [LARGE SCALE GENOMIC DNA]</scope>
    <source>
        <strain evidence="2">93-210</strain>
    </source>
</reference>
<organism evidence="1 2">
    <name type="scientific">Puccinia striiformis f. sp. tritici</name>
    <dbReference type="NCBI Taxonomy" id="168172"/>
    <lineage>
        <taxon>Eukaryota</taxon>
        <taxon>Fungi</taxon>
        <taxon>Dikarya</taxon>
        <taxon>Basidiomycota</taxon>
        <taxon>Pucciniomycotina</taxon>
        <taxon>Pucciniomycetes</taxon>
        <taxon>Pucciniales</taxon>
        <taxon>Pucciniaceae</taxon>
        <taxon>Puccinia</taxon>
    </lineage>
</organism>
<dbReference type="EMBL" id="CM045869">
    <property type="protein sequence ID" value="KAI7955401.1"/>
    <property type="molecule type" value="Genomic_DNA"/>
</dbReference>